<dbReference type="Proteomes" id="UP000677117">
    <property type="component" value="Chromosome"/>
</dbReference>
<sequence>MILLFRRSVGWIDRGFDEQRGVRVLRRTIQSELADPLERCFIVQ</sequence>
<keyword evidence="2" id="KW-0067">ATP-binding</keyword>
<keyword evidence="1" id="KW-0547">Nucleotide-binding</keyword>
<dbReference type="KEGG" id="mvl:KOY49_02920"/>
<dbReference type="GO" id="GO:0005524">
    <property type="term" value="F:ATP binding"/>
    <property type="evidence" value="ECO:0007669"/>
    <property type="project" value="UniProtKB-KW"/>
</dbReference>
<protein>
    <recommendedName>
        <fullName evidence="3">Clp ATPase C-terminal domain-containing protein</fullName>
    </recommendedName>
</protein>
<keyword evidence="5" id="KW-1185">Reference proteome</keyword>
<accession>A0A8F1M937</accession>
<evidence type="ECO:0000256" key="2">
    <source>
        <dbReference type="ARBA" id="ARBA00022840"/>
    </source>
</evidence>
<reference evidence="4" key="1">
    <citation type="submission" date="2021-06" db="EMBL/GenBank/DDBJ databases">
        <title>An adapted protocol for Saccharibacteria cultivation: two new species join this phylum of Candidate Phyla Radiations.</title>
        <authorList>
            <person name="Ibrahim A."/>
            <person name="Maatouk M."/>
            <person name="Raoult D."/>
            <person name="Bittar F."/>
        </authorList>
    </citation>
    <scope>NUCLEOTIDE SEQUENCE</scope>
    <source>
        <strain evidence="4">IHU2</strain>
    </source>
</reference>
<organism evidence="4 5">
    <name type="scientific">Candidatus Minimicrobia vallesae</name>
    <dbReference type="NCBI Taxonomy" id="2841264"/>
    <lineage>
        <taxon>Bacteria</taxon>
        <taxon>Candidatus Saccharimonadota</taxon>
        <taxon>Candidatus Saccharimonadota incertae sedis</taxon>
        <taxon>Candidatus Minimicrobia</taxon>
    </lineage>
</organism>
<evidence type="ECO:0000313" key="4">
    <source>
        <dbReference type="EMBL" id="QWQ31132.1"/>
    </source>
</evidence>
<dbReference type="EMBL" id="CP076459">
    <property type="protein sequence ID" value="QWQ31132.1"/>
    <property type="molecule type" value="Genomic_DNA"/>
</dbReference>
<feature type="domain" description="Clp ATPase C-terminal" evidence="3">
    <location>
        <begin position="13"/>
        <end position="39"/>
    </location>
</feature>
<evidence type="ECO:0000256" key="1">
    <source>
        <dbReference type="ARBA" id="ARBA00022741"/>
    </source>
</evidence>
<proteinExistence type="predicted"/>
<gene>
    <name evidence="4" type="ORF">KOY49_02920</name>
</gene>
<dbReference type="Pfam" id="PF10431">
    <property type="entry name" value="ClpB_D2-small"/>
    <property type="match status" value="1"/>
</dbReference>
<evidence type="ECO:0000259" key="3">
    <source>
        <dbReference type="Pfam" id="PF10431"/>
    </source>
</evidence>
<dbReference type="AlphaFoldDB" id="A0A8F1M937"/>
<evidence type="ECO:0000313" key="5">
    <source>
        <dbReference type="Proteomes" id="UP000677117"/>
    </source>
</evidence>
<name>A0A8F1M937_9BACT</name>
<dbReference type="InterPro" id="IPR019489">
    <property type="entry name" value="Clp_ATPase_C"/>
</dbReference>